<comment type="caution">
    <text evidence="1">The sequence shown here is derived from an EMBL/GenBank/DDBJ whole genome shotgun (WGS) entry which is preliminary data.</text>
</comment>
<dbReference type="AlphaFoldDB" id="A0A7W7G2K0"/>
<evidence type="ECO:0000313" key="2">
    <source>
        <dbReference type="Proteomes" id="UP000542742"/>
    </source>
</evidence>
<gene>
    <name evidence="1" type="ORF">BKA14_003892</name>
</gene>
<dbReference type="Proteomes" id="UP000542742">
    <property type="component" value="Unassembled WGS sequence"/>
</dbReference>
<reference evidence="1 2" key="1">
    <citation type="submission" date="2020-08" db="EMBL/GenBank/DDBJ databases">
        <title>Sequencing the genomes of 1000 actinobacteria strains.</title>
        <authorList>
            <person name="Klenk H.-P."/>
        </authorList>
    </citation>
    <scope>NUCLEOTIDE SEQUENCE [LARGE SCALE GENOMIC DNA]</scope>
    <source>
        <strain evidence="1 2">DSM 45518</strain>
    </source>
</reference>
<keyword evidence="2" id="KW-1185">Reference proteome</keyword>
<dbReference type="EMBL" id="JACHMF010000001">
    <property type="protein sequence ID" value="MBB4693744.1"/>
    <property type="molecule type" value="Genomic_DNA"/>
</dbReference>
<dbReference type="RefSeq" id="WP_184952327.1">
    <property type="nucleotide sequence ID" value="NZ_BOMC01000054.1"/>
</dbReference>
<protein>
    <submittedName>
        <fullName evidence="1">Uncharacterized protein</fullName>
    </submittedName>
</protein>
<evidence type="ECO:0000313" key="1">
    <source>
        <dbReference type="EMBL" id="MBB4693744.1"/>
    </source>
</evidence>
<accession>A0A7W7G2K0</accession>
<sequence length="134" mass="14318">MRPVTRTALAVAAVAGGAAAVTLARRARTSTGEPRWHTLTVYRPLTEVDANLPEELRTLEVRLVAAPGDRGTEVHARAFDGGPSDGEVQRILRESRSLLEVGDVLRPGGPTTTPTLFNLPLRSVTSRTRTGGLL</sequence>
<organism evidence="1 2">
    <name type="scientific">Paractinoplanes abujensis</name>
    <dbReference type="NCBI Taxonomy" id="882441"/>
    <lineage>
        <taxon>Bacteria</taxon>
        <taxon>Bacillati</taxon>
        <taxon>Actinomycetota</taxon>
        <taxon>Actinomycetes</taxon>
        <taxon>Micromonosporales</taxon>
        <taxon>Micromonosporaceae</taxon>
        <taxon>Paractinoplanes</taxon>
    </lineage>
</organism>
<name>A0A7W7G2K0_9ACTN</name>
<proteinExistence type="predicted"/>